<proteinExistence type="predicted"/>
<gene>
    <name evidence="3" type="ORF">HKD42_11155</name>
</gene>
<evidence type="ECO:0008006" key="5">
    <source>
        <dbReference type="Google" id="ProtNLM"/>
    </source>
</evidence>
<evidence type="ECO:0000313" key="4">
    <source>
        <dbReference type="Proteomes" id="UP000561181"/>
    </source>
</evidence>
<dbReference type="RefSeq" id="WP_170013359.1">
    <property type="nucleotide sequence ID" value="NZ_JABCRE010000003.1"/>
</dbReference>
<feature type="region of interest" description="Disordered" evidence="1">
    <location>
        <begin position="180"/>
        <end position="238"/>
    </location>
</feature>
<comment type="caution">
    <text evidence="3">The sequence shown here is derived from an EMBL/GenBank/DDBJ whole genome shotgun (WGS) entry which is preliminary data.</text>
</comment>
<feature type="compositionally biased region" description="Acidic residues" evidence="1">
    <location>
        <begin position="227"/>
        <end position="238"/>
    </location>
</feature>
<feature type="compositionally biased region" description="Acidic residues" evidence="1">
    <location>
        <begin position="190"/>
        <end position="201"/>
    </location>
</feature>
<dbReference type="PROSITE" id="PS51257">
    <property type="entry name" value="PROKAR_LIPOPROTEIN"/>
    <property type="match status" value="1"/>
</dbReference>
<evidence type="ECO:0000313" key="3">
    <source>
        <dbReference type="EMBL" id="NMW32620.1"/>
    </source>
</evidence>
<dbReference type="Proteomes" id="UP000561181">
    <property type="component" value="Unassembled WGS sequence"/>
</dbReference>
<protein>
    <recommendedName>
        <fullName evidence="5">Lipoprotein</fullName>
    </recommendedName>
</protein>
<keyword evidence="2" id="KW-0732">Signal</keyword>
<keyword evidence="4" id="KW-1185">Reference proteome</keyword>
<name>A0A848QPK5_9SPHN</name>
<evidence type="ECO:0000256" key="1">
    <source>
        <dbReference type="SAM" id="MobiDB-lite"/>
    </source>
</evidence>
<feature type="chain" id="PRO_5032929844" description="Lipoprotein" evidence="2">
    <location>
        <begin position="20"/>
        <end position="238"/>
    </location>
</feature>
<reference evidence="3 4" key="1">
    <citation type="submission" date="2020-04" db="EMBL/GenBank/DDBJ databases">
        <authorList>
            <person name="Liu A."/>
        </authorList>
    </citation>
    <scope>NUCLEOTIDE SEQUENCE [LARGE SCALE GENOMIC DNA]</scope>
    <source>
        <strain evidence="3 4">RZ02</strain>
    </source>
</reference>
<dbReference type="EMBL" id="JABCRE010000003">
    <property type="protein sequence ID" value="NMW32620.1"/>
    <property type="molecule type" value="Genomic_DNA"/>
</dbReference>
<organism evidence="3 4">
    <name type="scientific">Pontixanthobacter rizhaonensis</name>
    <dbReference type="NCBI Taxonomy" id="2730337"/>
    <lineage>
        <taxon>Bacteria</taxon>
        <taxon>Pseudomonadati</taxon>
        <taxon>Pseudomonadota</taxon>
        <taxon>Alphaproteobacteria</taxon>
        <taxon>Sphingomonadales</taxon>
        <taxon>Erythrobacteraceae</taxon>
        <taxon>Pontixanthobacter</taxon>
    </lineage>
</organism>
<dbReference type="AlphaFoldDB" id="A0A848QPK5"/>
<feature type="signal peptide" evidence="2">
    <location>
        <begin position="1"/>
        <end position="19"/>
    </location>
</feature>
<sequence>MMKRWVLVAALGGVLSACGSDSDDFVISVERSSDAALTSLAGMNITGAPLVSGTKSIMRTVSDGGVIEYAIPASDGYDNGTVRFSVTDSDSTPTQVAVMVDIPAVKGRVDGKQKYVAEDRVERAIKRDLKSWATRMEDSNSFGRPTASLETSMMSLAVVLQHMDDLEAVEKRLAAGGSAFFDSSVGENDGLSDDWDSESDPDQAAFDPDPMSDPDDDASSFGKPMDEAEGADTDPDGW</sequence>
<accession>A0A848QPK5</accession>
<evidence type="ECO:0000256" key="2">
    <source>
        <dbReference type="SAM" id="SignalP"/>
    </source>
</evidence>